<feature type="coiled-coil region" evidence="4">
    <location>
        <begin position="21"/>
        <end position="48"/>
    </location>
</feature>
<accession>B5XCV9</accession>
<dbReference type="InterPro" id="IPR045258">
    <property type="entry name" value="ACAP1/2/3-like"/>
</dbReference>
<reference evidence="6" key="3">
    <citation type="submission" date="2010-08" db="EMBL/GenBank/DDBJ databases">
        <authorList>
            <consortium name="cGRASP (B.F. Koop &amp; W.S. Davidson)"/>
        </authorList>
    </citation>
    <scope>NUCLEOTIDE SEQUENCE</scope>
    <source>
        <tissue evidence="6">Thyroid</tissue>
    </source>
</reference>
<reference evidence="6" key="1">
    <citation type="submission" date="2008-10" db="EMBL/GenBank/DDBJ databases">
        <authorList>
            <consortium name="cGRASP (B.F. Koop &amp; W.S. Davidson)"/>
            <person name="Leong J."/>
            <person name="von Schalburg K."/>
            <person name="Cooper G."/>
            <person name="Moore R."/>
            <person name="Holt R."/>
            <person name="Davidson W.S."/>
            <person name="Koop B.F."/>
        </authorList>
    </citation>
    <scope>NUCLEOTIDE SEQUENCE</scope>
    <source>
        <tissue evidence="6">Thyroid</tissue>
    </source>
</reference>
<comment type="domain">
    <text evidence="3">The BAR domain mediates homodimerization, it can neither bind membrane nor impart curvature, but instead requires the neighboring PH domain to achieve these functions.</text>
</comment>
<dbReference type="Gene3D" id="1.20.1270.60">
    <property type="entry name" value="Arfaptin homology (AH) domain/BAR domain"/>
    <property type="match status" value="1"/>
</dbReference>
<keyword evidence="3" id="KW-0967">Endosome</keyword>
<sequence>MTVKLDFEECLKDSPRFRADIEVVEGDVSELETRLEKLVKQCHSMLEAGRAYCQTSKSFVTGLKELGHHCSGDNMMGECLEKFSQKLEVILEAQGEVIETTHAGHLLCVRL</sequence>
<dbReference type="Pfam" id="PF16746">
    <property type="entry name" value="BAR_3"/>
    <property type="match status" value="1"/>
</dbReference>
<dbReference type="GO" id="GO:0010008">
    <property type="term" value="C:endosome membrane"/>
    <property type="evidence" value="ECO:0007669"/>
    <property type="project" value="UniProtKB-SubCell"/>
</dbReference>
<keyword evidence="1 3" id="KW-0479">Metal-binding</keyword>
<dbReference type="InterPro" id="IPR027267">
    <property type="entry name" value="AH/BAR_dom_sf"/>
</dbReference>
<reference evidence="6" key="2">
    <citation type="journal article" date="2010" name="BMC Genomics">
        <title>Salmo salar and Esox lucius full-length cDNA sequences reveal changes in evolutionary pressures on a post-tetraploidization genome.</title>
        <authorList>
            <person name="Leong J.S."/>
            <person name="Jantzen S.G."/>
            <person name="von Schalburg K.R."/>
            <person name="Cooper G.A."/>
            <person name="Messmer A.M."/>
            <person name="Liao N.Y."/>
            <person name="Munro S."/>
            <person name="Moore R."/>
            <person name="Holt R.A."/>
            <person name="Jones S.J."/>
            <person name="Davidson W.S."/>
            <person name="Koop B.F."/>
        </authorList>
    </citation>
    <scope>NUCLEOTIDE SEQUENCE</scope>
    <source>
        <tissue evidence="6">Thyroid</tissue>
    </source>
</reference>
<comment type="function">
    <text evidence="3">GTPase-activating protein for the ADP ribosylation factor family.</text>
</comment>
<proteinExistence type="evidence at transcript level"/>
<dbReference type="PANTHER" id="PTHR23180">
    <property type="entry name" value="CENTAURIN/ARF"/>
    <property type="match status" value="1"/>
</dbReference>
<dbReference type="SUPFAM" id="SSF103657">
    <property type="entry name" value="BAR/IMD domain-like"/>
    <property type="match status" value="1"/>
</dbReference>
<dbReference type="AlphaFoldDB" id="B5XCV9"/>
<dbReference type="PANTHER" id="PTHR23180:SF197">
    <property type="entry name" value="ARF-GAP WITH COILED-COIL, ANK REPEAT AND PH DOMAIN-CONTAINING PROTEIN 1"/>
    <property type="match status" value="1"/>
</dbReference>
<evidence type="ECO:0000256" key="4">
    <source>
        <dbReference type="SAM" id="Coils"/>
    </source>
</evidence>
<dbReference type="EMBL" id="BT048878">
    <property type="protein sequence ID" value="ACI68679.1"/>
    <property type="molecule type" value="mRNA"/>
</dbReference>
<keyword evidence="3" id="KW-0677">Repeat</keyword>
<dbReference type="GO" id="GO:0005096">
    <property type="term" value="F:GTPase activator activity"/>
    <property type="evidence" value="ECO:0007669"/>
    <property type="project" value="UniProtKB-KW"/>
</dbReference>
<gene>
    <name evidence="6" type="primary">CENB1</name>
</gene>
<comment type="domain">
    <text evidence="3">PH domain binds phospholipids including phosphatidic acid, phosphatidylinositol 3-phosphate, phosphatidylinositol 3,5-bisphosphate (PIP2) and phosphatidylinositol 3,4,5-trisphosphate (PIP3). May mediate protein binding to PIP2 or PIP3 containing membranes.</text>
</comment>
<keyword evidence="3" id="KW-0863">Zinc-finger</keyword>
<keyword evidence="4" id="KW-0175">Coiled coil</keyword>
<name>B5XCV9_SALSA</name>
<evidence type="ECO:0000256" key="3">
    <source>
        <dbReference type="RuleBase" id="RU369028"/>
    </source>
</evidence>
<organism evidence="6">
    <name type="scientific">Salmo salar</name>
    <name type="common">Atlantic salmon</name>
    <dbReference type="NCBI Taxonomy" id="8030"/>
    <lineage>
        <taxon>Eukaryota</taxon>
        <taxon>Metazoa</taxon>
        <taxon>Chordata</taxon>
        <taxon>Craniata</taxon>
        <taxon>Vertebrata</taxon>
        <taxon>Euteleostomi</taxon>
        <taxon>Actinopterygii</taxon>
        <taxon>Neopterygii</taxon>
        <taxon>Teleostei</taxon>
        <taxon>Protacanthopterygii</taxon>
        <taxon>Salmoniformes</taxon>
        <taxon>Salmonidae</taxon>
        <taxon>Salmoninae</taxon>
        <taxon>Salmo</taxon>
    </lineage>
</organism>
<keyword evidence="3" id="KW-0040">ANK repeat</keyword>
<comment type="activity regulation">
    <text evidence="3">GAP activity stimulated by phosphatidylinositol 4,5-bisphosphate (PIP2) and phosphatidic acid.</text>
</comment>
<evidence type="ECO:0000256" key="2">
    <source>
        <dbReference type="ARBA" id="ARBA00022833"/>
    </source>
</evidence>
<keyword evidence="2 3" id="KW-0862">Zinc</keyword>
<evidence type="ECO:0000256" key="1">
    <source>
        <dbReference type="ARBA" id="ARBA00022723"/>
    </source>
</evidence>
<evidence type="ECO:0000313" key="6">
    <source>
        <dbReference type="EMBL" id="ACI68679.1"/>
    </source>
</evidence>
<dbReference type="GO" id="GO:0008270">
    <property type="term" value="F:zinc ion binding"/>
    <property type="evidence" value="ECO:0007669"/>
    <property type="project" value="UniProtKB-KW"/>
</dbReference>
<evidence type="ECO:0000259" key="5">
    <source>
        <dbReference type="Pfam" id="PF16746"/>
    </source>
</evidence>
<keyword evidence="3" id="KW-0343">GTPase activation</keyword>
<comment type="subcellular location">
    <subcellularLocation>
        <location evidence="3">Endosome membrane</location>
        <topology evidence="3">Peripheral membrane protein</topology>
    </subcellularLocation>
</comment>
<dbReference type="InterPro" id="IPR004148">
    <property type="entry name" value="BAR_dom"/>
</dbReference>
<feature type="domain" description="BAR" evidence="5">
    <location>
        <begin position="5"/>
        <end position="102"/>
    </location>
</feature>
<protein>
    <recommendedName>
        <fullName evidence="3">Arf-GAP with coiled-coil, ANK repeat and PH domain-containing protein</fullName>
        <shortName evidence="3">Cnt-b</shortName>
    </recommendedName>
    <alternativeName>
        <fullName evidence="3">Centaurin-beta</fullName>
    </alternativeName>
</protein>